<dbReference type="Pfam" id="PF12214">
    <property type="entry name" value="TPX2_importin"/>
    <property type="match status" value="1"/>
</dbReference>
<dbReference type="EMBL" id="CM007384">
    <property type="protein sequence ID" value="ONK73069.1"/>
    <property type="molecule type" value="Genomic_DNA"/>
</dbReference>
<organism evidence="3 4">
    <name type="scientific">Asparagus officinalis</name>
    <name type="common">Garden asparagus</name>
    <dbReference type="NCBI Taxonomy" id="4686"/>
    <lineage>
        <taxon>Eukaryota</taxon>
        <taxon>Viridiplantae</taxon>
        <taxon>Streptophyta</taxon>
        <taxon>Embryophyta</taxon>
        <taxon>Tracheophyta</taxon>
        <taxon>Spermatophyta</taxon>
        <taxon>Magnoliopsida</taxon>
        <taxon>Liliopsida</taxon>
        <taxon>Asparagales</taxon>
        <taxon>Asparagaceae</taxon>
        <taxon>Asparagoideae</taxon>
        <taxon>Asparagus</taxon>
    </lineage>
</organism>
<feature type="region of interest" description="Disordered" evidence="1">
    <location>
        <begin position="444"/>
        <end position="463"/>
    </location>
</feature>
<evidence type="ECO:0000259" key="2">
    <source>
        <dbReference type="Pfam" id="PF12214"/>
    </source>
</evidence>
<dbReference type="PANTHER" id="PTHR14326">
    <property type="entry name" value="TARGETING PROTEIN FOR XKLP2"/>
    <property type="match status" value="1"/>
</dbReference>
<feature type="region of interest" description="Disordered" evidence="1">
    <location>
        <begin position="290"/>
        <end position="314"/>
    </location>
</feature>
<gene>
    <name evidence="3" type="ORF">A4U43_C04F26830</name>
</gene>
<name>A0A5P1F8J0_ASPOF</name>
<dbReference type="GO" id="GO:0060236">
    <property type="term" value="P:regulation of mitotic spindle organization"/>
    <property type="evidence" value="ECO:0007669"/>
    <property type="project" value="InterPro"/>
</dbReference>
<evidence type="ECO:0000313" key="4">
    <source>
        <dbReference type="Proteomes" id="UP000243459"/>
    </source>
</evidence>
<dbReference type="GO" id="GO:0005880">
    <property type="term" value="C:nuclear microtubule"/>
    <property type="evidence" value="ECO:0007669"/>
    <property type="project" value="TreeGrafter"/>
</dbReference>
<accession>A0A5P1F8J0</accession>
<evidence type="ECO:0000313" key="3">
    <source>
        <dbReference type="EMBL" id="ONK73069.1"/>
    </source>
</evidence>
<dbReference type="Proteomes" id="UP000243459">
    <property type="component" value="Chromosome 4"/>
</dbReference>
<dbReference type="InterPro" id="IPR009675">
    <property type="entry name" value="TPX2_fam"/>
</dbReference>
<dbReference type="AlphaFoldDB" id="A0A5P1F8J0"/>
<dbReference type="Gramene" id="ONK73069">
    <property type="protein sequence ID" value="ONK73069"/>
    <property type="gene ID" value="A4U43_C04F26830"/>
</dbReference>
<dbReference type="GO" id="GO:0005819">
    <property type="term" value="C:spindle"/>
    <property type="evidence" value="ECO:0007669"/>
    <property type="project" value="InterPro"/>
</dbReference>
<keyword evidence="4" id="KW-1185">Reference proteome</keyword>
<feature type="domain" description="TPX2 central" evidence="2">
    <location>
        <begin position="222"/>
        <end position="347"/>
    </location>
</feature>
<dbReference type="InterPro" id="IPR027330">
    <property type="entry name" value="TPX2_central_dom"/>
</dbReference>
<dbReference type="PANTHER" id="PTHR14326:SF15">
    <property type="entry name" value="OS06G0130200 PROTEIN"/>
    <property type="match status" value="1"/>
</dbReference>
<reference evidence="4" key="1">
    <citation type="journal article" date="2017" name="Nat. Commun.">
        <title>The asparagus genome sheds light on the origin and evolution of a young Y chromosome.</title>
        <authorList>
            <person name="Harkess A."/>
            <person name="Zhou J."/>
            <person name="Xu C."/>
            <person name="Bowers J.E."/>
            <person name="Van der Hulst R."/>
            <person name="Ayyampalayam S."/>
            <person name="Mercati F."/>
            <person name="Riccardi P."/>
            <person name="McKain M.R."/>
            <person name="Kakrana A."/>
            <person name="Tang H."/>
            <person name="Ray J."/>
            <person name="Groenendijk J."/>
            <person name="Arikit S."/>
            <person name="Mathioni S.M."/>
            <person name="Nakano M."/>
            <person name="Shan H."/>
            <person name="Telgmann-Rauber A."/>
            <person name="Kanno A."/>
            <person name="Yue Z."/>
            <person name="Chen H."/>
            <person name="Li W."/>
            <person name="Chen Y."/>
            <person name="Xu X."/>
            <person name="Zhang Y."/>
            <person name="Luo S."/>
            <person name="Chen H."/>
            <person name="Gao J."/>
            <person name="Mao Z."/>
            <person name="Pires J.C."/>
            <person name="Luo M."/>
            <person name="Kudrna D."/>
            <person name="Wing R.A."/>
            <person name="Meyers B.C."/>
            <person name="Yi K."/>
            <person name="Kong H."/>
            <person name="Lavrijsen P."/>
            <person name="Sunseri F."/>
            <person name="Falavigna A."/>
            <person name="Ye Y."/>
            <person name="Leebens-Mack J.H."/>
            <person name="Chen G."/>
        </authorList>
    </citation>
    <scope>NUCLEOTIDE SEQUENCE [LARGE SCALE GENOMIC DNA]</scope>
    <source>
        <strain evidence="4">cv. DH0086</strain>
    </source>
</reference>
<dbReference type="GO" id="GO:0008017">
    <property type="term" value="F:microtubule binding"/>
    <property type="evidence" value="ECO:0007669"/>
    <property type="project" value="TreeGrafter"/>
</dbReference>
<sequence length="463" mass="52924">MIMDEEMEEPSRGDFFSLEIDLDYEFDAVRYFDFSREESFAEAWEAQLWFETAGSYPPSPFIARLNIGEEFLMGINTLPNFKDSESSDYLHVQSNTDNGAKFSEPDETTEDVPREDKKFMKGTFSRGSTLMKPTASHLAKQNHLREVKCYHLVHRFPKPGIQKRVVIIEDSSEIGGHSSKRQKLEGGHLRKVAHLKEPADLLHKAPQKKSVPIDFNPHNSRLRITIPREPELETAQRAQRQRVQRLRNDDVKQPPEAKATTIPIFRARPLNRKILEAPSQKKTPRLPAFQAGVQKKRSVEQKSEGHGSAQTKFKAQPLNKKILSSKGDVGIFRSSKRETTKPMEFSFSTSKRCHQDPPTELFNKLSLNTGMHQSSASYTMSLCNSHGVNKDLKENINSTIQQGHKDFKENINSTLLQGHKDVHVKEELTRHGIKDIVSRASTLPDNRSKLNKQRNYRESLGIR</sequence>
<dbReference type="GO" id="GO:0090307">
    <property type="term" value="P:mitotic spindle assembly"/>
    <property type="evidence" value="ECO:0007669"/>
    <property type="project" value="TreeGrafter"/>
</dbReference>
<dbReference type="GO" id="GO:0030295">
    <property type="term" value="F:protein kinase activator activity"/>
    <property type="evidence" value="ECO:0007669"/>
    <property type="project" value="TreeGrafter"/>
</dbReference>
<dbReference type="OrthoDB" id="1684416at2759"/>
<evidence type="ECO:0000256" key="1">
    <source>
        <dbReference type="SAM" id="MobiDB-lite"/>
    </source>
</evidence>
<dbReference type="OMA" id="MEVEQVF"/>
<protein>
    <recommendedName>
        <fullName evidence="2">TPX2 central domain-containing protein</fullName>
    </recommendedName>
</protein>
<proteinExistence type="predicted"/>